<keyword evidence="1" id="KW-0808">Transferase</keyword>
<accession>A0A0G0UAP4</accession>
<proteinExistence type="predicted"/>
<comment type="caution">
    <text evidence="1">The sequence shown here is derived from an EMBL/GenBank/DDBJ whole genome shotgun (WGS) entry which is preliminary data.</text>
</comment>
<dbReference type="Proteomes" id="UP000033858">
    <property type="component" value="Unassembled WGS sequence"/>
</dbReference>
<evidence type="ECO:0000313" key="2">
    <source>
        <dbReference type="Proteomes" id="UP000033858"/>
    </source>
</evidence>
<dbReference type="AlphaFoldDB" id="A0A0G0UAP4"/>
<reference evidence="1 2" key="1">
    <citation type="journal article" date="2015" name="Nature">
        <title>rRNA introns, odd ribosomes, and small enigmatic genomes across a large radiation of phyla.</title>
        <authorList>
            <person name="Brown C.T."/>
            <person name="Hug L.A."/>
            <person name="Thomas B.C."/>
            <person name="Sharon I."/>
            <person name="Castelle C.J."/>
            <person name="Singh A."/>
            <person name="Wilkins M.J."/>
            <person name="Williams K.H."/>
            <person name="Banfield J.F."/>
        </authorList>
    </citation>
    <scope>NUCLEOTIDE SEQUENCE [LARGE SCALE GENOMIC DNA]</scope>
</reference>
<protein>
    <submittedName>
        <fullName evidence="1">Glycosyl transferase, WecB/TagA/CpsF family</fullName>
    </submittedName>
</protein>
<sequence>MSNIDNRELKSKTYILGIRVNNVSKDRLLTAIEKKIIQKKNFYIVTPNPELVLASTKNKQLKDALNGADFAIPDG</sequence>
<feature type="non-terminal residue" evidence="1">
    <location>
        <position position="75"/>
    </location>
</feature>
<gene>
    <name evidence="1" type="ORF">UU32_C0023G0001</name>
</gene>
<dbReference type="GO" id="GO:0016740">
    <property type="term" value="F:transferase activity"/>
    <property type="evidence" value="ECO:0007669"/>
    <property type="project" value="UniProtKB-KW"/>
</dbReference>
<evidence type="ECO:0000313" key="1">
    <source>
        <dbReference type="EMBL" id="KKR86058.1"/>
    </source>
</evidence>
<dbReference type="EMBL" id="LCAE01000023">
    <property type="protein sequence ID" value="KKR86058.1"/>
    <property type="molecule type" value="Genomic_DNA"/>
</dbReference>
<name>A0A0G0UAP4_9BACT</name>
<organism evidence="1 2">
    <name type="scientific">Candidatus Woesebacteria bacterium GW2011_GWB1_41_10</name>
    <dbReference type="NCBI Taxonomy" id="1618577"/>
    <lineage>
        <taxon>Bacteria</taxon>
        <taxon>Candidatus Woeseibacteriota</taxon>
    </lineage>
</organism>